<evidence type="ECO:0000256" key="9">
    <source>
        <dbReference type="SAM" id="Phobius"/>
    </source>
</evidence>
<dbReference type="Pfam" id="PF06728">
    <property type="entry name" value="PIG-U"/>
    <property type="match status" value="1"/>
</dbReference>
<sequence length="865" mass="98048">MGAIVKYLAAGLVRYWLIHIDYWQTISNRVEIATPLNSWKRLIEGVYLYDRKINPYEGDSFHESPIMLIFFHFLMKNVPYLLPLLFTLLDLLTAHLLFKTSKAFVRILKTSQEKQMTEISEESKDMLLNDVQLDEASEYVLSVYLFNPYSVLNCVGMTSTVIQNLLVAASLWGASNGHRLIACVFIALATHQALYPVLLIVPIAILLADVHEGCSKCSYIKTLLAFVLSWGFLPNIGLFWYFFTEMFEHFRLLFVCAFQINALALYIVPLTLRFRKEPVLLATVLIALSTIFRSYPCVVMQQKFIVGCAFIITSALGPTVWHLWIYSGSANANFFFGVTLSFATAQIFLITDLLFAYIKREFTLKHDSECVILPSIPPHLLDCYRTGAPDLQAPRRLDVYLSLLKKSSINAVETEFVLPYRASAFQFHKYKLLMDLFLPSQNLIDIDEILPLDEKCLLHKMLSSTVRQWERGDESIVCPVSAELSQNMATASSSRIHSRCPIEEGVVQTEWGTISPGTLMAAIAASLEAQRVPVTEILNANIFKEDVAEPLMASAMQEWFDDIETFNTTAQRQVEVADIGNGPRVGSVAQSITVGSNNRWNDTLLPRRHYVFPQSSSIIEMYYSHGGVSFDTEVKACNRQHLFRDLFKTTDLFTETARFAHVLSLRQITVYIPHSLNKSLLEIENQASAGASTVVLVISPSDRPSATEMERVRDLMTSLRSSYFDVYFAYNLIKSTIPARILGAQCPFNGTQFNQIEYEDFVLPNRQTAYRIHPNLLFKVVLQDNNVYSHIYFRNAGQGKLMVCMWRGADESHSCQTLAERAFHTFNMSTPCPSPDFCPPAHFIATAITIADSQIKWDITYVTQD</sequence>
<dbReference type="InterPro" id="IPR009600">
    <property type="entry name" value="PIG-U"/>
</dbReference>
<feature type="transmembrane region" description="Helical" evidence="9">
    <location>
        <begin position="219"/>
        <end position="243"/>
    </location>
</feature>
<dbReference type="PANTHER" id="PTHR13121">
    <property type="entry name" value="GPI TRANSAMIDASE COMPONENT PIG-U"/>
    <property type="match status" value="1"/>
</dbReference>
<evidence type="ECO:0000256" key="6">
    <source>
        <dbReference type="ARBA" id="ARBA00022824"/>
    </source>
</evidence>
<keyword evidence="4" id="KW-0337">GPI-anchor biosynthesis</keyword>
<evidence type="ECO:0000256" key="3">
    <source>
        <dbReference type="ARBA" id="ARBA00010026"/>
    </source>
</evidence>
<organism evidence="10 11">
    <name type="scientific">Operophtera brumata</name>
    <name type="common">Winter moth</name>
    <name type="synonym">Phalaena brumata</name>
    <dbReference type="NCBI Taxonomy" id="104452"/>
    <lineage>
        <taxon>Eukaryota</taxon>
        <taxon>Metazoa</taxon>
        <taxon>Ecdysozoa</taxon>
        <taxon>Arthropoda</taxon>
        <taxon>Hexapoda</taxon>
        <taxon>Insecta</taxon>
        <taxon>Pterygota</taxon>
        <taxon>Neoptera</taxon>
        <taxon>Endopterygota</taxon>
        <taxon>Lepidoptera</taxon>
        <taxon>Glossata</taxon>
        <taxon>Ditrysia</taxon>
        <taxon>Geometroidea</taxon>
        <taxon>Geometridae</taxon>
        <taxon>Larentiinae</taxon>
        <taxon>Operophtera</taxon>
    </lineage>
</organism>
<dbReference type="Proteomes" id="UP000037510">
    <property type="component" value="Unassembled WGS sequence"/>
</dbReference>
<evidence type="ECO:0000256" key="8">
    <source>
        <dbReference type="ARBA" id="ARBA00023136"/>
    </source>
</evidence>
<evidence type="ECO:0000313" key="11">
    <source>
        <dbReference type="Proteomes" id="UP000037510"/>
    </source>
</evidence>
<accession>A0A0L7LT50</accession>
<evidence type="ECO:0000256" key="5">
    <source>
        <dbReference type="ARBA" id="ARBA00022692"/>
    </source>
</evidence>
<comment type="similarity">
    <text evidence="3">Belongs to the PIGU family.</text>
</comment>
<keyword evidence="7 9" id="KW-1133">Transmembrane helix</keyword>
<feature type="transmembrane region" description="Helical" evidence="9">
    <location>
        <begin position="180"/>
        <end position="207"/>
    </location>
</feature>
<feature type="transmembrane region" description="Helical" evidence="9">
    <location>
        <begin position="250"/>
        <end position="272"/>
    </location>
</feature>
<dbReference type="EMBL" id="JTDY01000155">
    <property type="protein sequence ID" value="KOB78554.1"/>
    <property type="molecule type" value="Genomic_DNA"/>
</dbReference>
<evidence type="ECO:0000256" key="4">
    <source>
        <dbReference type="ARBA" id="ARBA00022502"/>
    </source>
</evidence>
<protein>
    <submittedName>
        <fullName evidence="10">Phosphatidylinositol glycan anchor biosynthesis class U protein</fullName>
    </submittedName>
</protein>
<dbReference type="AlphaFoldDB" id="A0A0L7LT50"/>
<proteinExistence type="inferred from homology"/>
<evidence type="ECO:0000313" key="10">
    <source>
        <dbReference type="EMBL" id="KOB78554.1"/>
    </source>
</evidence>
<keyword evidence="8 9" id="KW-0472">Membrane</keyword>
<reference evidence="10 11" key="1">
    <citation type="journal article" date="2015" name="Genome Biol. Evol.">
        <title>The genome of winter moth (Operophtera brumata) provides a genomic perspective on sexual dimorphism and phenology.</title>
        <authorList>
            <person name="Derks M.F."/>
            <person name="Smit S."/>
            <person name="Salis L."/>
            <person name="Schijlen E."/>
            <person name="Bossers A."/>
            <person name="Mateman C."/>
            <person name="Pijl A.S."/>
            <person name="de Ridder D."/>
            <person name="Groenen M.A."/>
            <person name="Visser M.E."/>
            <person name="Megens H.J."/>
        </authorList>
    </citation>
    <scope>NUCLEOTIDE SEQUENCE [LARGE SCALE GENOMIC DNA]</scope>
    <source>
        <strain evidence="10">WM2013NL</strain>
        <tissue evidence="10">Head and thorax</tissue>
    </source>
</reference>
<feature type="transmembrane region" description="Helical" evidence="9">
    <location>
        <begin position="332"/>
        <end position="358"/>
    </location>
</feature>
<feature type="transmembrane region" description="Helical" evidence="9">
    <location>
        <begin position="304"/>
        <end position="326"/>
    </location>
</feature>
<dbReference type="UniPathway" id="UPA00196"/>
<evidence type="ECO:0000256" key="1">
    <source>
        <dbReference type="ARBA" id="ARBA00004477"/>
    </source>
</evidence>
<gene>
    <name evidence="10" type="ORF">OBRU01_01380</name>
</gene>
<keyword evidence="6" id="KW-0256">Endoplasmic reticulum</keyword>
<evidence type="ECO:0000256" key="2">
    <source>
        <dbReference type="ARBA" id="ARBA00004687"/>
    </source>
</evidence>
<feature type="transmembrane region" description="Helical" evidence="9">
    <location>
        <begin position="278"/>
        <end position="295"/>
    </location>
</feature>
<dbReference type="STRING" id="104452.A0A0L7LT50"/>
<keyword evidence="11" id="KW-1185">Reference proteome</keyword>
<comment type="caution">
    <text evidence="10">The sequence shown here is derived from an EMBL/GenBank/DDBJ whole genome shotgun (WGS) entry which is preliminary data.</text>
</comment>
<comment type="subcellular location">
    <subcellularLocation>
        <location evidence="1">Endoplasmic reticulum membrane</location>
        <topology evidence="1">Multi-pass membrane protein</topology>
    </subcellularLocation>
</comment>
<feature type="transmembrane region" description="Helical" evidence="9">
    <location>
        <begin position="80"/>
        <end position="98"/>
    </location>
</feature>
<name>A0A0L7LT50_OPEBR</name>
<dbReference type="GO" id="GO:0042765">
    <property type="term" value="C:GPI-anchor transamidase complex"/>
    <property type="evidence" value="ECO:0007669"/>
    <property type="project" value="InterPro"/>
</dbReference>
<dbReference type="GO" id="GO:0016255">
    <property type="term" value="P:attachment of GPI anchor to protein"/>
    <property type="evidence" value="ECO:0007669"/>
    <property type="project" value="InterPro"/>
</dbReference>
<dbReference type="GO" id="GO:0006506">
    <property type="term" value="P:GPI anchor biosynthetic process"/>
    <property type="evidence" value="ECO:0007669"/>
    <property type="project" value="UniProtKB-UniPathway"/>
</dbReference>
<keyword evidence="5 9" id="KW-0812">Transmembrane</keyword>
<dbReference type="PANTHER" id="PTHR13121:SF0">
    <property type="entry name" value="PHOSPHATIDYLINOSITOL GLYCAN ANCHOR BIOSYNTHESIS CLASS U PROTEIN"/>
    <property type="match status" value="1"/>
</dbReference>
<comment type="pathway">
    <text evidence="2">Glycolipid biosynthesis; glycosylphosphatidylinositol-anchor biosynthesis.</text>
</comment>
<evidence type="ECO:0000256" key="7">
    <source>
        <dbReference type="ARBA" id="ARBA00022989"/>
    </source>
</evidence>